<gene>
    <name evidence="2" type="primary">ODZ4</name>
</gene>
<reference evidence="2" key="1">
    <citation type="journal article" date="2013" name="PLoS ONE">
        <title>Direct detection of alternative open reading frames translation products in human significantly expands the proteome.</title>
        <authorList>
            <person name="Vanderperre B."/>
            <person name="Lucier J.-F."/>
            <person name="Motard J."/>
            <person name="Tremblay G."/>
            <person name="Vanderperre S."/>
            <person name="Wisztorski M."/>
            <person name="Salzet M."/>
            <person name="Boisvert F.-M."/>
            <person name="Roucou X."/>
        </authorList>
    </citation>
    <scope>NUCLEOTIDE SEQUENCE</scope>
</reference>
<feature type="chain" id="PRO_5003988474" evidence="1">
    <location>
        <begin position="17"/>
        <end position="80"/>
    </location>
</feature>
<sequence>MPVIGWSSMMFLFISSFLPKPDVRTSTAQQAFNVGTMSTEQKATHGKGMAVVARAPACLPRQSPLSMTLSIFPPPLSRHH</sequence>
<dbReference type="EMBL" id="HF583580">
    <property type="protein sequence ID" value="CCQ43077.1"/>
    <property type="molecule type" value="Genomic_DNA"/>
</dbReference>
<proteinExistence type="predicted"/>
<accession>L8EC75</accession>
<organism evidence="2">
    <name type="scientific">Homo sapiens</name>
    <name type="common">Human</name>
    <dbReference type="NCBI Taxonomy" id="9606"/>
    <lineage>
        <taxon>Eukaryota</taxon>
        <taxon>Metazoa</taxon>
        <taxon>Chordata</taxon>
        <taxon>Craniata</taxon>
        <taxon>Vertebrata</taxon>
        <taxon>Euteleostomi</taxon>
        <taxon>Mammalia</taxon>
        <taxon>Eutheria</taxon>
        <taxon>Euarchontoglires</taxon>
        <taxon>Primates</taxon>
        <taxon>Haplorrhini</taxon>
        <taxon>Catarrhini</taxon>
        <taxon>Hominidae</taxon>
        <taxon>Homo</taxon>
    </lineage>
</organism>
<protein>
    <submittedName>
        <fullName evidence="2">Alternative protein ODZ4</fullName>
    </submittedName>
</protein>
<dbReference type="AlphaFoldDB" id="L8EC75"/>
<keyword evidence="1" id="KW-0732">Signal</keyword>
<evidence type="ECO:0000313" key="2">
    <source>
        <dbReference type="EMBL" id="CCQ43077.1"/>
    </source>
</evidence>
<dbReference type="ChiTaRS" id="TENM4">
    <property type="organism name" value="human"/>
</dbReference>
<feature type="signal peptide" evidence="1">
    <location>
        <begin position="1"/>
        <end position="16"/>
    </location>
</feature>
<evidence type="ECO:0000256" key="1">
    <source>
        <dbReference type="SAM" id="SignalP"/>
    </source>
</evidence>
<name>L8EC75_HUMAN</name>